<dbReference type="Proteomes" id="UP001428290">
    <property type="component" value="Unassembled WGS sequence"/>
</dbReference>
<name>A0ABP9X4F1_9CHLR</name>
<dbReference type="InterPro" id="IPR036866">
    <property type="entry name" value="RibonucZ/Hydroxyglut_hydro"/>
</dbReference>
<keyword evidence="4" id="KW-1185">Reference proteome</keyword>
<dbReference type="InterPro" id="IPR001279">
    <property type="entry name" value="Metallo-B-lactamas"/>
</dbReference>
<gene>
    <name evidence="3" type="primary">rbn_3</name>
    <name evidence="3" type="ORF">Hgul01_04098</name>
</gene>
<accession>A0ABP9X4F1</accession>
<dbReference type="PANTHER" id="PTHR42663:SF4">
    <property type="entry name" value="SLL1036 PROTEIN"/>
    <property type="match status" value="1"/>
</dbReference>
<comment type="caution">
    <text evidence="3">The sequence shown here is derived from an EMBL/GenBank/DDBJ whole genome shotgun (WGS) entry which is preliminary data.</text>
</comment>
<dbReference type="CDD" id="cd07715">
    <property type="entry name" value="TaR3-like_MBL-fold"/>
    <property type="match status" value="1"/>
</dbReference>
<dbReference type="PANTHER" id="PTHR42663">
    <property type="entry name" value="HYDROLASE C777.06C-RELATED-RELATED"/>
    <property type="match status" value="1"/>
</dbReference>
<feature type="domain" description="Metallo-beta-lactamase" evidence="2">
    <location>
        <begin position="29"/>
        <end position="242"/>
    </location>
</feature>
<dbReference type="Pfam" id="PF12706">
    <property type="entry name" value="Lactamase_B_2"/>
    <property type="match status" value="1"/>
</dbReference>
<feature type="region of interest" description="Disordered" evidence="1">
    <location>
        <begin position="304"/>
        <end position="323"/>
    </location>
</feature>
<evidence type="ECO:0000313" key="3">
    <source>
        <dbReference type="EMBL" id="GAA5530280.1"/>
    </source>
</evidence>
<evidence type="ECO:0000256" key="1">
    <source>
        <dbReference type="SAM" id="MobiDB-lite"/>
    </source>
</evidence>
<evidence type="ECO:0000259" key="2">
    <source>
        <dbReference type="SMART" id="SM00849"/>
    </source>
</evidence>
<organism evidence="3 4">
    <name type="scientific">Herpetosiphon gulosus</name>
    <dbReference type="NCBI Taxonomy" id="1973496"/>
    <lineage>
        <taxon>Bacteria</taxon>
        <taxon>Bacillati</taxon>
        <taxon>Chloroflexota</taxon>
        <taxon>Chloroflexia</taxon>
        <taxon>Herpetosiphonales</taxon>
        <taxon>Herpetosiphonaceae</taxon>
        <taxon>Herpetosiphon</taxon>
    </lineage>
</organism>
<sequence length="323" mass="35921">MTQEFVTQFWGVRGSHPSTGADFIKTGGNTSCVEMRVAGQQLIFDAGTGIVELGQQLVQQPNPRPILILLSHYHHDHIQGLPHFAPLYREDQMIYIVAPWNLYQDRVWELLASASSHSMLAERPGLLARRRTLLIEGGERLWWNADAATPLRVAVDADELCPTGSVEIRSYHSLGHPRGGSMCYRVEQHGVSAIYATDIESYIGTDQRLANFARDSELIIHDAHYTPTEYANPKASRQGWGHSTWAMAIELAQAANIKQVALFHHEPAHTDSQIDQIEADAQAVYPWAFVAREGMQVDLLAKTSERSQGESISPVEPAIQPLA</sequence>
<dbReference type="SMART" id="SM00849">
    <property type="entry name" value="Lactamase_B"/>
    <property type="match status" value="1"/>
</dbReference>
<dbReference type="RefSeq" id="WP_345723877.1">
    <property type="nucleotide sequence ID" value="NZ_BAABRU010000017.1"/>
</dbReference>
<evidence type="ECO:0000313" key="4">
    <source>
        <dbReference type="Proteomes" id="UP001428290"/>
    </source>
</evidence>
<proteinExistence type="predicted"/>
<protein>
    <submittedName>
        <fullName evidence="3">Ribonuclease BN</fullName>
    </submittedName>
</protein>
<dbReference type="Gene3D" id="3.60.15.10">
    <property type="entry name" value="Ribonuclease Z/Hydroxyacylglutathione hydrolase-like"/>
    <property type="match status" value="1"/>
</dbReference>
<reference evidence="3 4" key="1">
    <citation type="submission" date="2024-02" db="EMBL/GenBank/DDBJ databases">
        <title>Herpetosiphon gulosus NBRC 112829.</title>
        <authorList>
            <person name="Ichikawa N."/>
            <person name="Katano-Makiyama Y."/>
            <person name="Hidaka K."/>
        </authorList>
    </citation>
    <scope>NUCLEOTIDE SEQUENCE [LARGE SCALE GENOMIC DNA]</scope>
    <source>
        <strain evidence="3 4">NBRC 112829</strain>
    </source>
</reference>
<dbReference type="SUPFAM" id="SSF56281">
    <property type="entry name" value="Metallo-hydrolase/oxidoreductase"/>
    <property type="match status" value="1"/>
</dbReference>
<dbReference type="EMBL" id="BAABRU010000017">
    <property type="protein sequence ID" value="GAA5530280.1"/>
    <property type="molecule type" value="Genomic_DNA"/>
</dbReference>